<dbReference type="Proteomes" id="UP000281553">
    <property type="component" value="Unassembled WGS sequence"/>
</dbReference>
<dbReference type="OrthoDB" id="5914444at2759"/>
<dbReference type="PANTHER" id="PTHR13174:SF3">
    <property type="entry name" value="D-GLUCURONYL C5-EPIMERASE"/>
    <property type="match status" value="1"/>
</dbReference>
<reference evidence="1 2" key="1">
    <citation type="submission" date="2018-11" db="EMBL/GenBank/DDBJ databases">
        <authorList>
            <consortium name="Pathogen Informatics"/>
        </authorList>
    </citation>
    <scope>NUCLEOTIDE SEQUENCE [LARGE SCALE GENOMIC DNA]</scope>
</reference>
<name>A0A3P6QKD5_DIBLA</name>
<sequence>MVHVLPLFDSGSGSFYDLRHLNLAHSLNRPTRALRPPLSNLAEENSPPDYLHDLASLLQSGPNRARWQYHFVHLRLLKTLSKLDPQHADLWQRTFRRWMAYARGFRSLHN</sequence>
<dbReference type="AlphaFoldDB" id="A0A3P6QKD5"/>
<gene>
    <name evidence="1" type="ORF">DILT_LOCUS1708</name>
</gene>
<keyword evidence="2" id="KW-1185">Reference proteome</keyword>
<protein>
    <submittedName>
        <fullName evidence="1">Uncharacterized protein</fullName>
    </submittedName>
</protein>
<dbReference type="PANTHER" id="PTHR13174">
    <property type="entry name" value="D-GLUCURONYL C5-EPIMERASE"/>
    <property type="match status" value="1"/>
</dbReference>
<dbReference type="InterPro" id="IPR039721">
    <property type="entry name" value="C5-epimerase"/>
</dbReference>
<accession>A0A3P6QKD5</accession>
<dbReference type="GO" id="GO:0005794">
    <property type="term" value="C:Golgi apparatus"/>
    <property type="evidence" value="ECO:0007669"/>
    <property type="project" value="TreeGrafter"/>
</dbReference>
<dbReference type="GO" id="GO:0015012">
    <property type="term" value="P:heparan sulfate proteoglycan biosynthetic process"/>
    <property type="evidence" value="ECO:0007669"/>
    <property type="project" value="InterPro"/>
</dbReference>
<evidence type="ECO:0000313" key="2">
    <source>
        <dbReference type="Proteomes" id="UP000281553"/>
    </source>
</evidence>
<dbReference type="GO" id="GO:0047464">
    <property type="term" value="F:heparosan-N-sulfate-glucuronate 5-epimerase activity"/>
    <property type="evidence" value="ECO:0007669"/>
    <property type="project" value="InterPro"/>
</dbReference>
<proteinExistence type="predicted"/>
<organism evidence="1 2">
    <name type="scientific">Dibothriocephalus latus</name>
    <name type="common">Fish tapeworm</name>
    <name type="synonym">Diphyllobothrium latum</name>
    <dbReference type="NCBI Taxonomy" id="60516"/>
    <lineage>
        <taxon>Eukaryota</taxon>
        <taxon>Metazoa</taxon>
        <taxon>Spiralia</taxon>
        <taxon>Lophotrochozoa</taxon>
        <taxon>Platyhelminthes</taxon>
        <taxon>Cestoda</taxon>
        <taxon>Eucestoda</taxon>
        <taxon>Diphyllobothriidea</taxon>
        <taxon>Diphyllobothriidae</taxon>
        <taxon>Dibothriocephalus</taxon>
    </lineage>
</organism>
<dbReference type="EMBL" id="UYRU01013545">
    <property type="protein sequence ID" value="VDK49199.1"/>
    <property type="molecule type" value="Genomic_DNA"/>
</dbReference>
<evidence type="ECO:0000313" key="1">
    <source>
        <dbReference type="EMBL" id="VDK49199.1"/>
    </source>
</evidence>